<protein>
    <recommendedName>
        <fullName evidence="2 7">DNA repair protein RecO</fullName>
    </recommendedName>
    <alternativeName>
        <fullName evidence="6 7">Recombination protein O</fullName>
    </alternativeName>
</protein>
<evidence type="ECO:0000256" key="6">
    <source>
        <dbReference type="ARBA" id="ARBA00033409"/>
    </source>
</evidence>
<dbReference type="InterPro" id="IPR012340">
    <property type="entry name" value="NA-bd_OB-fold"/>
</dbReference>
<evidence type="ECO:0000313" key="10">
    <source>
        <dbReference type="Proteomes" id="UP000502179"/>
    </source>
</evidence>
<dbReference type="NCBIfam" id="TIGR00613">
    <property type="entry name" value="reco"/>
    <property type="match status" value="1"/>
</dbReference>
<feature type="domain" description="DNA replication/recombination mediator RecO N-terminal" evidence="8">
    <location>
        <begin position="4"/>
        <end position="79"/>
    </location>
</feature>
<dbReference type="Proteomes" id="UP000502179">
    <property type="component" value="Chromosome"/>
</dbReference>
<dbReference type="SUPFAM" id="SSF50249">
    <property type="entry name" value="Nucleic acid-binding proteins"/>
    <property type="match status" value="1"/>
</dbReference>
<dbReference type="Pfam" id="PF11967">
    <property type="entry name" value="RecO_N"/>
    <property type="match status" value="1"/>
</dbReference>
<accession>A0A6G7PT50</accession>
<dbReference type="GO" id="GO:0006302">
    <property type="term" value="P:double-strand break repair"/>
    <property type="evidence" value="ECO:0007669"/>
    <property type="project" value="TreeGrafter"/>
</dbReference>
<organism evidence="9 10">
    <name type="scientific">Thermosulfuriphilus ammonigenes</name>
    <dbReference type="NCBI Taxonomy" id="1936021"/>
    <lineage>
        <taxon>Bacteria</taxon>
        <taxon>Pseudomonadati</taxon>
        <taxon>Thermodesulfobacteriota</taxon>
        <taxon>Thermodesulfobacteria</taxon>
        <taxon>Thermodesulfobacteriales</taxon>
        <taxon>Thermodesulfobacteriaceae</taxon>
        <taxon>Thermosulfuriphilus</taxon>
    </lineage>
</organism>
<dbReference type="EMBL" id="CP048877">
    <property type="protein sequence ID" value="QIJ70854.1"/>
    <property type="molecule type" value="Genomic_DNA"/>
</dbReference>
<dbReference type="InterPro" id="IPR022572">
    <property type="entry name" value="DNA_rep/recomb_RecO_N"/>
</dbReference>
<gene>
    <name evidence="7 9" type="primary">recO</name>
    <name evidence="9" type="ORF">G4V39_00580</name>
</gene>
<keyword evidence="10" id="KW-1185">Reference proteome</keyword>
<comment type="similarity">
    <text evidence="1 7">Belongs to the RecO family.</text>
</comment>
<dbReference type="KEGG" id="tav:G4V39_00580"/>
<dbReference type="InterPro" id="IPR042242">
    <property type="entry name" value="RecO_C"/>
</dbReference>
<proteinExistence type="inferred from homology"/>
<dbReference type="HAMAP" id="MF_00201">
    <property type="entry name" value="RecO"/>
    <property type="match status" value="1"/>
</dbReference>
<dbReference type="InterPro" id="IPR003717">
    <property type="entry name" value="RecO"/>
</dbReference>
<dbReference type="Pfam" id="PF02565">
    <property type="entry name" value="RecO_C"/>
    <property type="match status" value="1"/>
</dbReference>
<dbReference type="Gene3D" id="2.40.50.140">
    <property type="entry name" value="Nucleic acid-binding proteins"/>
    <property type="match status" value="1"/>
</dbReference>
<dbReference type="Gene3D" id="1.20.1440.120">
    <property type="entry name" value="Recombination protein O, C-terminal domain"/>
    <property type="match status" value="1"/>
</dbReference>
<reference evidence="9 10" key="1">
    <citation type="submission" date="2020-02" db="EMBL/GenBank/DDBJ databases">
        <title>Genome analysis of Thermosulfuriphilus ammonigenes ST65T, an anaerobic thermophilic chemolithoautotrophic bacterium isolated from a deep-sea hydrothermal vent.</title>
        <authorList>
            <person name="Slobodkina G."/>
            <person name="Allioux M."/>
            <person name="Merkel A."/>
            <person name="Alain K."/>
            <person name="Jebbar M."/>
            <person name="Slobodkin A."/>
        </authorList>
    </citation>
    <scope>NUCLEOTIDE SEQUENCE [LARGE SCALE GENOMIC DNA]</scope>
    <source>
        <strain evidence="9 10">ST65</strain>
    </source>
</reference>
<dbReference type="InterPro" id="IPR037278">
    <property type="entry name" value="ARFGAP/RecO"/>
</dbReference>
<name>A0A6G7PT50_9BACT</name>
<keyword evidence="4 7" id="KW-0233">DNA recombination</keyword>
<evidence type="ECO:0000256" key="4">
    <source>
        <dbReference type="ARBA" id="ARBA00023172"/>
    </source>
</evidence>
<dbReference type="GO" id="GO:0006310">
    <property type="term" value="P:DNA recombination"/>
    <property type="evidence" value="ECO:0007669"/>
    <property type="project" value="UniProtKB-UniRule"/>
</dbReference>
<comment type="function">
    <text evidence="7">Involved in DNA repair and RecF pathway recombination.</text>
</comment>
<dbReference type="AlphaFoldDB" id="A0A6G7PT50"/>
<evidence type="ECO:0000313" key="9">
    <source>
        <dbReference type="EMBL" id="QIJ70854.1"/>
    </source>
</evidence>
<dbReference type="SUPFAM" id="SSF57863">
    <property type="entry name" value="ArfGap/RecO-like zinc finger"/>
    <property type="match status" value="1"/>
</dbReference>
<keyword evidence="5 7" id="KW-0234">DNA repair</keyword>
<keyword evidence="3 7" id="KW-0227">DNA damage</keyword>
<evidence type="ECO:0000256" key="1">
    <source>
        <dbReference type="ARBA" id="ARBA00007452"/>
    </source>
</evidence>
<dbReference type="PANTHER" id="PTHR33991">
    <property type="entry name" value="DNA REPAIR PROTEIN RECO"/>
    <property type="match status" value="1"/>
</dbReference>
<sequence length="263" mass="29837">MHRITRSLVLSGSDFGESDRIITLFSRSLGKVTVIAKGAKRSQKRFVNTLESPGLIRAVIRRGRGSLPLLEAADLLDPFPGIRQSWRSFALASLWLEVTERLLKPGLKEPELFDLLALVLSGLNRGLAPERLHLFFLLRTLIVAGFGPELWGCRRCQKRVEGKQAYFSPEDGGLICLRCYQGGAHSLPWPLLKYLRDLARASLWPIEALNIDFRLLRHGERLLETMLFRILGERPVAFKVYKDLCEEEYITSDGEPGLRRNNV</sequence>
<evidence type="ECO:0000259" key="8">
    <source>
        <dbReference type="Pfam" id="PF11967"/>
    </source>
</evidence>
<evidence type="ECO:0000256" key="3">
    <source>
        <dbReference type="ARBA" id="ARBA00022763"/>
    </source>
</evidence>
<evidence type="ECO:0000256" key="7">
    <source>
        <dbReference type="HAMAP-Rule" id="MF_00201"/>
    </source>
</evidence>
<evidence type="ECO:0000256" key="5">
    <source>
        <dbReference type="ARBA" id="ARBA00023204"/>
    </source>
</evidence>
<dbReference type="GO" id="GO:0043590">
    <property type="term" value="C:bacterial nucleoid"/>
    <property type="evidence" value="ECO:0007669"/>
    <property type="project" value="TreeGrafter"/>
</dbReference>
<evidence type="ECO:0000256" key="2">
    <source>
        <dbReference type="ARBA" id="ARBA00021310"/>
    </source>
</evidence>
<dbReference type="PANTHER" id="PTHR33991:SF1">
    <property type="entry name" value="DNA REPAIR PROTEIN RECO"/>
    <property type="match status" value="1"/>
</dbReference>